<dbReference type="Gene3D" id="3.40.50.300">
    <property type="entry name" value="P-loop containing nucleotide triphosphate hydrolases"/>
    <property type="match status" value="1"/>
</dbReference>
<name>A0A142BDL4_9GAMM</name>
<accession>A0A142BDL4</accession>
<evidence type="ECO:0000259" key="1">
    <source>
        <dbReference type="Pfam" id="PF01637"/>
    </source>
</evidence>
<dbReference type="Proteomes" id="UP000071065">
    <property type="component" value="Chromosome"/>
</dbReference>
<dbReference type="Pfam" id="PF03008">
    <property type="entry name" value="DUF234"/>
    <property type="match status" value="1"/>
</dbReference>
<dbReference type="InterPro" id="IPR027417">
    <property type="entry name" value="P-loop_NTPase"/>
</dbReference>
<dbReference type="PANTHER" id="PTHR34704:SF1">
    <property type="entry name" value="ATPASE"/>
    <property type="match status" value="1"/>
</dbReference>
<dbReference type="GO" id="GO:0005524">
    <property type="term" value="F:ATP binding"/>
    <property type="evidence" value="ECO:0007669"/>
    <property type="project" value="InterPro"/>
</dbReference>
<dbReference type="AlphaFoldDB" id="A0A142BDL4"/>
<evidence type="ECO:0000313" key="3">
    <source>
        <dbReference type="EMBL" id="AMO56840.1"/>
    </source>
</evidence>
<reference evidence="3 4" key="1">
    <citation type="journal article" date="2016" name="Front. Microbiol.">
        <title>Genomic Insight into the Host-Endosymbiont Relationship of Endozoicomonas montiporae CL-33(T) with its Coral Host.</title>
        <authorList>
            <person name="Ding J.-Y."/>
            <person name="Shiu J.-H."/>
            <person name="Chen W.-M."/>
            <person name="Chiang Y.-R."/>
            <person name="Tang S.-L."/>
        </authorList>
    </citation>
    <scope>NUCLEOTIDE SEQUENCE [LARGE SCALE GENOMIC DNA]</scope>
    <source>
        <strain evidence="3 4">CL-33</strain>
    </source>
</reference>
<sequence>MLMKFYNREYELQQLIDWSHQASSGSAAMTLVVGRRRVGKTALLNQAFSQDQNHPSIYLFVSRKQEPLLCEEFTEQIRTVLNVPVFGTPRRMREVMEILLQYSCTSPLTVVLDEFQDFNRVNKAFFSELQDLWDRYKQQSRMHLICCGSLYCVMTRLFQDSREPLFGRADHRINLQPLRPRYIAEILHDGKQFSPETLLQWYMLSGGVPKYLEWLANLQTTEGFWQGLINEHSLIIEEGHYRLAEEFGPEHGSYFSILAAIASGSTSRPEIESLLEVSVGPQLDRLENEFDIIERHRPVLSKPGTRLVKYRIADAFLAFWFRFIYRYRSAIEIGNYRFIHQVIERDYPTWSGQWLEQVIRQTLAESGDYNIVGSYWERGNQNEIDVVAVNDLEKKVLIAEVKRNPKNIRLSHLREKAVKLCQQLKGYEINYKGYSLDDLEGLFKP</sequence>
<feature type="domain" description="DUF234" evidence="2">
    <location>
        <begin position="320"/>
        <end position="403"/>
    </location>
</feature>
<protein>
    <submittedName>
        <fullName evidence="3">Dexx-box atpase</fullName>
    </submittedName>
</protein>
<dbReference type="InterPro" id="IPR004256">
    <property type="entry name" value="DUF234"/>
</dbReference>
<organism evidence="3 4">
    <name type="scientific">Endozoicomonas montiporae CL-33</name>
    <dbReference type="NCBI Taxonomy" id="570277"/>
    <lineage>
        <taxon>Bacteria</taxon>
        <taxon>Pseudomonadati</taxon>
        <taxon>Pseudomonadota</taxon>
        <taxon>Gammaproteobacteria</taxon>
        <taxon>Oceanospirillales</taxon>
        <taxon>Endozoicomonadaceae</taxon>
        <taxon>Endozoicomonas</taxon>
    </lineage>
</organism>
<dbReference type="SUPFAM" id="SSF52980">
    <property type="entry name" value="Restriction endonuclease-like"/>
    <property type="match status" value="1"/>
</dbReference>
<dbReference type="PANTHER" id="PTHR34704">
    <property type="entry name" value="ATPASE"/>
    <property type="match status" value="1"/>
</dbReference>
<dbReference type="PATRIC" id="fig|570277.3.peg.3011"/>
<evidence type="ECO:0000259" key="2">
    <source>
        <dbReference type="Pfam" id="PF03008"/>
    </source>
</evidence>
<dbReference type="STRING" id="570277.EZMO1_2790"/>
<dbReference type="SUPFAM" id="SSF52540">
    <property type="entry name" value="P-loop containing nucleoside triphosphate hydrolases"/>
    <property type="match status" value="1"/>
</dbReference>
<dbReference type="EMBL" id="CP013251">
    <property type="protein sequence ID" value="AMO56840.1"/>
    <property type="molecule type" value="Genomic_DNA"/>
</dbReference>
<feature type="domain" description="ATPase" evidence="1">
    <location>
        <begin position="5"/>
        <end position="213"/>
    </location>
</feature>
<dbReference type="InterPro" id="IPR011579">
    <property type="entry name" value="ATPase_dom"/>
</dbReference>
<gene>
    <name evidence="3" type="ORF">EZMO1_2790</name>
</gene>
<dbReference type="InterPro" id="IPR011335">
    <property type="entry name" value="Restrct_endonuc-II-like"/>
</dbReference>
<proteinExistence type="predicted"/>
<dbReference type="KEGG" id="emp:EZMO1_2790"/>
<evidence type="ECO:0000313" key="4">
    <source>
        <dbReference type="Proteomes" id="UP000071065"/>
    </source>
</evidence>
<dbReference type="Pfam" id="PF01637">
    <property type="entry name" value="ATPase_2"/>
    <property type="match status" value="1"/>
</dbReference>
<dbReference type="OrthoDB" id="9801758at2"/>